<evidence type="ECO:0000313" key="2">
    <source>
        <dbReference type="Proteomes" id="UP000002145"/>
    </source>
</evidence>
<sequence>MAYSFKVYISDGKEYFEYDNGQKTTKKSFVFSQSLMDLLYLDIWFYGDLFEKMGKSVRSLYSSRDSQWSDEIKKGLDILARQHIYFEFLRLDWMDRLKKAEEQEFQEIVDLLPYKKLTHIPSNIGTMQDQLLDLWRDVLDILSPDKPIQKKMVDYYNEKGRDKLNTFQFQPQPMSFEVIDKKTFTEVLYPKDIYDIIDYFVRECIKREQRFRVCKNCGKFFALTGHINTEYCDRPFDSEGRTCKEMGALRLWEKKKADTPALKAYSKEYKRRFAWIKYGKISKEAFYEWSEEARKKRDLCVNGDITLEKFKAWLKD</sequence>
<dbReference type="HOGENOM" id="CLU_876738_0_0_9"/>
<evidence type="ECO:0000313" key="1">
    <source>
        <dbReference type="EMBL" id="ABN54430.1"/>
    </source>
</evidence>
<dbReference type="RefSeq" id="WP_020458066.1">
    <property type="nucleotide sequence ID" value="NC_009012.1"/>
</dbReference>
<reference evidence="2" key="1">
    <citation type="submission" date="2007-02" db="EMBL/GenBank/DDBJ databases">
        <title>Complete sequence of Clostridium thermocellum ATCC 27405.</title>
        <authorList>
            <consortium name="US DOE Joint Genome Institute"/>
            <person name="Copeland A."/>
            <person name="Lucas S."/>
            <person name="Lapidus A."/>
            <person name="Barry K."/>
            <person name="Detter J.C."/>
            <person name="Glavina del Rio T."/>
            <person name="Hammon N."/>
            <person name="Israni S."/>
            <person name="Dalin E."/>
            <person name="Tice H."/>
            <person name="Pitluck S."/>
            <person name="Chertkov O."/>
            <person name="Brettin T."/>
            <person name="Bruce D."/>
            <person name="Han C."/>
            <person name="Tapia R."/>
            <person name="Gilna P."/>
            <person name="Schmutz J."/>
            <person name="Larimer F."/>
            <person name="Land M."/>
            <person name="Hauser L."/>
            <person name="Kyrpides N."/>
            <person name="Mikhailova N."/>
            <person name="Wu J.H.D."/>
            <person name="Newcomb M."/>
            <person name="Richardson P."/>
        </authorList>
    </citation>
    <scope>NUCLEOTIDE SEQUENCE [LARGE SCALE GENOMIC DNA]</scope>
    <source>
        <strain evidence="2">ATCC 27405 / DSM 1237 / JCM 9322 / NBRC 103400 / NCIMB 10682 / NRRL B-4536 / VPI 7372</strain>
    </source>
</reference>
<reference evidence="1 2" key="2">
    <citation type="journal article" date="2013" name="Biotechnol. Biofuels">
        <title>Global transcriptome analysis of Clostridium thermocellum ATCC 27405 during growth on dilute acid pretreated Populus and switchgrass.</title>
        <authorList>
            <person name="Wilson C.M."/>
            <person name="Rodriguez M.Jr."/>
            <person name="Johnson C.M."/>
            <person name="Martin S.L."/>
            <person name="Chu T.M."/>
            <person name="Wolfinger R.D."/>
            <person name="Hauser L.J."/>
            <person name="Land M.L."/>
            <person name="Klingeman D.M."/>
            <person name="Syed M.H."/>
            <person name="Ragauskas A.J."/>
            <person name="Tschaplinski T.J."/>
            <person name="Mielenz J.R."/>
            <person name="Brown S.D."/>
        </authorList>
    </citation>
    <scope>NUCLEOTIDE SEQUENCE [LARGE SCALE GENOMIC DNA]</scope>
    <source>
        <strain evidence="2">ATCC 27405 / DSM 1237 / JCM 9322 / NBRC 103400 / NCIMB 10682 / NRRL B-4536 / VPI 7372</strain>
    </source>
</reference>
<dbReference type="EMBL" id="CP000568">
    <property type="protein sequence ID" value="ABN54430.1"/>
    <property type="molecule type" value="Genomic_DNA"/>
</dbReference>
<dbReference type="GeneID" id="35804435"/>
<organism evidence="1 2">
    <name type="scientific">Acetivibrio thermocellus (strain ATCC 27405 / DSM 1237 / JCM 9322 / NBRC 103400 / NCIMB 10682 / NRRL B-4536 / VPI 7372)</name>
    <name type="common">Clostridium thermocellum</name>
    <dbReference type="NCBI Taxonomy" id="203119"/>
    <lineage>
        <taxon>Bacteria</taxon>
        <taxon>Bacillati</taxon>
        <taxon>Bacillota</taxon>
        <taxon>Clostridia</taxon>
        <taxon>Eubacteriales</taxon>
        <taxon>Oscillospiraceae</taxon>
        <taxon>Acetivibrio</taxon>
    </lineage>
</organism>
<dbReference type="eggNOG" id="ENOG5030ET7">
    <property type="taxonomic scope" value="Bacteria"/>
</dbReference>
<dbReference type="Proteomes" id="UP000002145">
    <property type="component" value="Chromosome"/>
</dbReference>
<keyword evidence="2" id="KW-1185">Reference proteome</keyword>
<dbReference type="Pfam" id="PF19553">
    <property type="entry name" value="DUF6076"/>
    <property type="match status" value="1"/>
</dbReference>
<proteinExistence type="predicted"/>
<dbReference type="InterPro" id="IPR045722">
    <property type="entry name" value="DUF6076"/>
</dbReference>
<dbReference type="STRING" id="203119.Cthe_3235"/>
<dbReference type="AlphaFoldDB" id="A3DKF1"/>
<accession>A3DKF1</accession>
<dbReference type="KEGG" id="cth:Cthe_3235"/>
<protein>
    <submittedName>
        <fullName evidence="1">Uncharacterized protein</fullName>
    </submittedName>
</protein>
<dbReference type="OrthoDB" id="1816313at2"/>
<name>A3DKF1_ACET2</name>
<gene>
    <name evidence="1" type="ordered locus">Cthe_3235</name>
</gene>